<sequence>MIVIEGVFFTCFLFSVVVLSAPVAPEFESGTILDLNNPDPNILRQHNINITTIRNRQAALKNRNNIFTASSSSIRNNESFQQNPQSSGVMNSRKIFEERALEEIKETIARNILWNDTRPGGSSNSPSYPNSHDIAAYPQCQLPRNTNETFWNEGNSYNLFFELPTIAPNMNLSAATLRLYKIDASGTGTSERRNQTRQGNDCGQVDELIRITVSAYVKKHRKAERKKRIYSSTMVDKFFVGWVELDVRQAVKLWEKPNKNLGLAIDVHDQDDNLLRASQFFIQHSCEAAPFPWSFISENSWPYSSVEEMPRHPRIDFKICSKLPSGSSELPHWLHHMVMKSSGDSSLEEVIEERSGCPILRKKRRHTHHNHSRGPHA</sequence>
<dbReference type="Gene3D" id="2.60.120.970">
    <property type="match status" value="1"/>
</dbReference>
<keyword evidence="2" id="KW-0732">Signal</keyword>
<accession>A0A7G3AEJ2</accession>
<dbReference type="InterPro" id="IPR001111">
    <property type="entry name" value="TGF-b_propeptide"/>
</dbReference>
<dbReference type="Pfam" id="PF00688">
    <property type="entry name" value="TGFb_propeptide"/>
    <property type="match status" value="1"/>
</dbReference>
<protein>
    <submittedName>
        <fullName evidence="4">Putative conserved secreted protein</fullName>
    </submittedName>
</protein>
<organism evidence="4">
    <name type="scientific">Lutzomyia longipalpis</name>
    <name type="common">Sand fly</name>
    <dbReference type="NCBI Taxonomy" id="7200"/>
    <lineage>
        <taxon>Eukaryota</taxon>
        <taxon>Metazoa</taxon>
        <taxon>Ecdysozoa</taxon>
        <taxon>Arthropoda</taxon>
        <taxon>Hexapoda</taxon>
        <taxon>Insecta</taxon>
        <taxon>Pterygota</taxon>
        <taxon>Neoptera</taxon>
        <taxon>Endopterygota</taxon>
        <taxon>Diptera</taxon>
        <taxon>Nematocera</taxon>
        <taxon>Psychodoidea</taxon>
        <taxon>Psychodidae</taxon>
        <taxon>Lutzomyia</taxon>
        <taxon>Lutzomyia</taxon>
    </lineage>
</organism>
<evidence type="ECO:0000259" key="3">
    <source>
        <dbReference type="Pfam" id="PF00688"/>
    </source>
</evidence>
<dbReference type="VEuPathDB" id="VectorBase:LLONM1_000500"/>
<feature type="domain" description="TGF-beta propeptide" evidence="3">
    <location>
        <begin position="156"/>
        <end position="272"/>
    </location>
</feature>
<name>A0A7G3AEJ2_LUTLO</name>
<reference evidence="4" key="1">
    <citation type="journal article" date="2020" name="BMC">
        <title>Leishmania infection induces a limited differential gene expression in the sand fly midgut.</title>
        <authorList>
            <person name="Coutinho-Abreu I.V."/>
            <person name="Serafim T.D."/>
            <person name="Meneses C."/>
            <person name="Kamhawi S."/>
            <person name="Oliveira F."/>
            <person name="Valenzuela J.G."/>
        </authorList>
    </citation>
    <scope>NUCLEOTIDE SEQUENCE</scope>
    <source>
        <strain evidence="4">Jacobina</strain>
        <tissue evidence="4">Midgut</tissue>
    </source>
</reference>
<dbReference type="AlphaFoldDB" id="A0A7G3AEJ2"/>
<feature type="signal peptide" evidence="2">
    <location>
        <begin position="1"/>
        <end position="20"/>
    </location>
</feature>
<evidence type="ECO:0000256" key="1">
    <source>
        <dbReference type="SAM" id="MobiDB-lite"/>
    </source>
</evidence>
<proteinExistence type="predicted"/>
<evidence type="ECO:0000256" key="2">
    <source>
        <dbReference type="SAM" id="SignalP"/>
    </source>
</evidence>
<feature type="compositionally biased region" description="Low complexity" evidence="1">
    <location>
        <begin position="119"/>
        <end position="131"/>
    </location>
</feature>
<feature type="region of interest" description="Disordered" evidence="1">
    <location>
        <begin position="114"/>
        <end position="134"/>
    </location>
</feature>
<dbReference type="EMBL" id="GITU01001996">
    <property type="protein sequence ID" value="MBC1170699.1"/>
    <property type="molecule type" value="Transcribed_RNA"/>
</dbReference>
<feature type="chain" id="PRO_5028840717" evidence="2">
    <location>
        <begin position="21"/>
        <end position="377"/>
    </location>
</feature>
<evidence type="ECO:0000313" key="4">
    <source>
        <dbReference type="EMBL" id="MBC1170699.1"/>
    </source>
</evidence>